<sequence>MENREYQMCTENVLFAARQSPPSPFLALRHMYTRGVPRIPVTSRPDSRPDAYRSPQPGVGDGSSAKGSECGMCPWLPRLRQASETHTFVSAPAFREKDYESAYAFSLDAEL</sequence>
<dbReference type="AlphaFoldDB" id="A0A371DU97"/>
<gene>
    <name evidence="2" type="ORF">OH76DRAFT_597580</name>
</gene>
<evidence type="ECO:0000313" key="3">
    <source>
        <dbReference type="Proteomes" id="UP000256964"/>
    </source>
</evidence>
<feature type="region of interest" description="Disordered" evidence="1">
    <location>
        <begin position="37"/>
        <end position="68"/>
    </location>
</feature>
<keyword evidence="3" id="KW-1185">Reference proteome</keyword>
<accession>A0A371DU97</accession>
<proteinExistence type="predicted"/>
<organism evidence="2 3">
    <name type="scientific">Lentinus brumalis</name>
    <dbReference type="NCBI Taxonomy" id="2498619"/>
    <lineage>
        <taxon>Eukaryota</taxon>
        <taxon>Fungi</taxon>
        <taxon>Dikarya</taxon>
        <taxon>Basidiomycota</taxon>
        <taxon>Agaricomycotina</taxon>
        <taxon>Agaricomycetes</taxon>
        <taxon>Polyporales</taxon>
        <taxon>Polyporaceae</taxon>
        <taxon>Lentinus</taxon>
    </lineage>
</organism>
<protein>
    <submittedName>
        <fullName evidence="2">Uncharacterized protein</fullName>
    </submittedName>
</protein>
<dbReference type="Proteomes" id="UP000256964">
    <property type="component" value="Unassembled WGS sequence"/>
</dbReference>
<evidence type="ECO:0000256" key="1">
    <source>
        <dbReference type="SAM" id="MobiDB-lite"/>
    </source>
</evidence>
<name>A0A371DU97_9APHY</name>
<dbReference type="EMBL" id="KZ857381">
    <property type="protein sequence ID" value="RDX56122.1"/>
    <property type="molecule type" value="Genomic_DNA"/>
</dbReference>
<reference evidence="2 3" key="1">
    <citation type="journal article" date="2018" name="Biotechnol. Biofuels">
        <title>Integrative visual omics of the white-rot fungus Polyporus brumalis exposes the biotechnological potential of its oxidative enzymes for delignifying raw plant biomass.</title>
        <authorList>
            <person name="Miyauchi S."/>
            <person name="Rancon A."/>
            <person name="Drula E."/>
            <person name="Hage H."/>
            <person name="Chaduli D."/>
            <person name="Favel A."/>
            <person name="Grisel S."/>
            <person name="Henrissat B."/>
            <person name="Herpoel-Gimbert I."/>
            <person name="Ruiz-Duenas F.J."/>
            <person name="Chevret D."/>
            <person name="Hainaut M."/>
            <person name="Lin J."/>
            <person name="Wang M."/>
            <person name="Pangilinan J."/>
            <person name="Lipzen A."/>
            <person name="Lesage-Meessen L."/>
            <person name="Navarro D."/>
            <person name="Riley R."/>
            <person name="Grigoriev I.V."/>
            <person name="Zhou S."/>
            <person name="Raouche S."/>
            <person name="Rosso M.N."/>
        </authorList>
    </citation>
    <scope>NUCLEOTIDE SEQUENCE [LARGE SCALE GENOMIC DNA]</scope>
    <source>
        <strain evidence="2 3">BRFM 1820</strain>
    </source>
</reference>
<evidence type="ECO:0000313" key="2">
    <source>
        <dbReference type="EMBL" id="RDX56122.1"/>
    </source>
</evidence>